<dbReference type="RefSeq" id="YP_010359201.1">
    <property type="nucleotide sequence ID" value="NC_062770.1"/>
</dbReference>
<reference evidence="1 2" key="1">
    <citation type="submission" date="2021-04" db="EMBL/GenBank/DDBJ databases">
        <authorList>
            <person name="Shkoporov A.N."/>
            <person name="Stockdale S.R."/>
            <person name="Guerin E."/>
            <person name="Ross R.P."/>
            <person name="Hill C."/>
        </authorList>
    </citation>
    <scope>NUCLEOTIDE SEQUENCE [LARGE SCALE GENOMIC DNA]</scope>
    <source>
        <strain evidence="2">cr91_1</strain>
    </source>
</reference>
<evidence type="ECO:0000313" key="1">
    <source>
        <dbReference type="EMBL" id="QWM89629.1"/>
    </source>
</evidence>
<dbReference type="KEGG" id="vg:75691488"/>
<accession>A0AAE7RUH9</accession>
<protein>
    <submittedName>
        <fullName evidence="1">Uncharacterized protein</fullName>
    </submittedName>
</protein>
<proteinExistence type="predicted"/>
<name>A0AAE7RUH9_9CAUD</name>
<evidence type="ECO:0000313" key="2">
    <source>
        <dbReference type="Proteomes" id="UP000827372"/>
    </source>
</evidence>
<organism evidence="1 2">
    <name type="scientific">uncultured phage cr91_1</name>
    <dbReference type="NCBI Taxonomy" id="2986403"/>
    <lineage>
        <taxon>Viruses</taxon>
        <taxon>Duplodnaviria</taxon>
        <taxon>Heunggongvirae</taxon>
        <taxon>Uroviricota</taxon>
        <taxon>Caudoviricetes</taxon>
        <taxon>Crassvirales</taxon>
        <taxon>Intestiviridae</taxon>
        <taxon>Crudevirinae</taxon>
        <taxon>Drivevirus</taxon>
        <taxon>Drivevirus gastrointestinalis</taxon>
    </lineage>
</organism>
<keyword evidence="2" id="KW-1185">Reference proteome</keyword>
<dbReference type="Proteomes" id="UP000827372">
    <property type="component" value="Segment"/>
</dbReference>
<dbReference type="GeneID" id="75691488"/>
<sequence length="179" mass="20554">MEEELIQNKSRNGLTNQPNSITPVYVEAAENVEVDVDWLYCLIPAQYAFVYHKLLLAMADLGIDMLKDCKSNCKDSNKRLIDCFTMFNSAVACYKLGREKEAKLLMDYIEGQLHILYGGTAKEEPNIIVKVGEHNEYEAFVNRDKSTNKLIFKMNPETAKQYNAEPNSLNRVYEDEELI</sequence>
<gene>
    <name evidence="1" type="primary">gp_16399</name>
</gene>
<dbReference type="EMBL" id="MZ130480">
    <property type="protein sequence ID" value="QWM89629.1"/>
    <property type="molecule type" value="Genomic_DNA"/>
</dbReference>